<evidence type="ECO:0000313" key="5">
    <source>
        <dbReference type="Proteomes" id="UP001515480"/>
    </source>
</evidence>
<organism evidence="4 5">
    <name type="scientific">Prymnesium parvum</name>
    <name type="common">Toxic golden alga</name>
    <dbReference type="NCBI Taxonomy" id="97485"/>
    <lineage>
        <taxon>Eukaryota</taxon>
        <taxon>Haptista</taxon>
        <taxon>Haptophyta</taxon>
        <taxon>Prymnesiophyceae</taxon>
        <taxon>Prymnesiales</taxon>
        <taxon>Prymnesiaceae</taxon>
        <taxon>Prymnesium</taxon>
    </lineage>
</organism>
<name>A0AB34J2M4_PRYPA</name>
<keyword evidence="1 2" id="KW-0802">TPR repeat</keyword>
<dbReference type="PANTHER" id="PTHR46423">
    <property type="entry name" value="RNA POLYMERASE II-ASSOCIATED PROTEIN 3"/>
    <property type="match status" value="1"/>
</dbReference>
<evidence type="ECO:0000256" key="3">
    <source>
        <dbReference type="SAM" id="MobiDB-lite"/>
    </source>
</evidence>
<reference evidence="4 5" key="1">
    <citation type="journal article" date="2024" name="Science">
        <title>Giant polyketide synthase enzymes in the biosynthesis of giant marine polyether toxins.</title>
        <authorList>
            <person name="Fallon T.R."/>
            <person name="Shende V.V."/>
            <person name="Wierzbicki I.H."/>
            <person name="Pendleton A.L."/>
            <person name="Watervoot N.F."/>
            <person name="Auber R.P."/>
            <person name="Gonzalez D.J."/>
            <person name="Wisecaver J.H."/>
            <person name="Moore B.S."/>
        </authorList>
    </citation>
    <scope>NUCLEOTIDE SEQUENCE [LARGE SCALE GENOMIC DNA]</scope>
    <source>
        <strain evidence="4 5">12B1</strain>
    </source>
</reference>
<proteinExistence type="predicted"/>
<dbReference type="SMART" id="SM00028">
    <property type="entry name" value="TPR"/>
    <property type="match status" value="2"/>
</dbReference>
<dbReference type="Proteomes" id="UP001515480">
    <property type="component" value="Unassembled WGS sequence"/>
</dbReference>
<dbReference type="GO" id="GO:0101031">
    <property type="term" value="C:protein folding chaperone complex"/>
    <property type="evidence" value="ECO:0007669"/>
    <property type="project" value="TreeGrafter"/>
</dbReference>
<dbReference type="InterPro" id="IPR011990">
    <property type="entry name" value="TPR-like_helical_dom_sf"/>
</dbReference>
<comment type="caution">
    <text evidence="4">The sequence shown here is derived from an EMBL/GenBank/DDBJ whole genome shotgun (WGS) entry which is preliminary data.</text>
</comment>
<feature type="compositionally biased region" description="Basic and acidic residues" evidence="3">
    <location>
        <begin position="334"/>
        <end position="343"/>
    </location>
</feature>
<dbReference type="EMBL" id="JBGBPQ010000015">
    <property type="protein sequence ID" value="KAL1510801.1"/>
    <property type="molecule type" value="Genomic_DNA"/>
</dbReference>
<feature type="repeat" description="TPR" evidence="2">
    <location>
        <begin position="424"/>
        <end position="457"/>
    </location>
</feature>
<protein>
    <recommendedName>
        <fullName evidence="6">Peptidylprolyl isomerase</fullName>
    </recommendedName>
</protein>
<gene>
    <name evidence="4" type="ORF">AB1Y20_007085</name>
</gene>
<keyword evidence="5" id="KW-1185">Reference proteome</keyword>
<evidence type="ECO:0008006" key="6">
    <source>
        <dbReference type="Google" id="ProtNLM"/>
    </source>
</evidence>
<evidence type="ECO:0000256" key="2">
    <source>
        <dbReference type="PROSITE-ProRule" id="PRU00339"/>
    </source>
</evidence>
<evidence type="ECO:0000256" key="1">
    <source>
        <dbReference type="ARBA" id="ARBA00022803"/>
    </source>
</evidence>
<dbReference type="InterPro" id="IPR051966">
    <property type="entry name" value="RPAP3"/>
</dbReference>
<feature type="region of interest" description="Disordered" evidence="3">
    <location>
        <begin position="316"/>
        <end position="343"/>
    </location>
</feature>
<dbReference type="SUPFAM" id="SSF48452">
    <property type="entry name" value="TPR-like"/>
    <property type="match status" value="1"/>
</dbReference>
<dbReference type="Gene3D" id="1.25.40.10">
    <property type="entry name" value="Tetratricopeptide repeat domain"/>
    <property type="match status" value="1"/>
</dbReference>
<sequence>MSCAVALAFRVGVASKQDQHPGMNYPAAQQESKLQAELKAEFQMKRQLKAETAEYRVVYPAGVAVRSEPWGNKIGTKPCGEMIKTNVRTTGVESGDWVRLLERFGPLKSEGWMLTDGSRLGLGKLLERVDKVKRSRVQRYKVVSMRSEIIHIREKPSGPSIGTRKKGDILRTDLELNGWVRLQEDFYKIGNADPQEGWAMIDGTPIGMGRLLEPWVPATAAAALIGEAAEAALHTARYWIVSPDGAAVRERPWGRVLAHKKRGGLLRCDLHRDGWVRVEEDFVESGPINQADPDDKEGALLEGWVLLDGRDLGLPRQLQRRDGEPVPPAAEPMRPAEETASRREAKLFSHQEQGEDYSLETWLKENKVTEDVVRQLADSGCKYQEDLITLVSKGDHHEELKRVGISKLGQRAKLATMVQPYWKALSMKEQGNVLYREGRFDAAVDVYTQAIELMPCPSVDLALTCYSNRSACYQQMREPEAALKDVLHIIRFDPTNEKALKRKVVCEQALQWK</sequence>
<dbReference type="PANTHER" id="PTHR46423:SF1">
    <property type="entry name" value="RNA POLYMERASE II-ASSOCIATED PROTEIN 3"/>
    <property type="match status" value="1"/>
</dbReference>
<dbReference type="AlphaFoldDB" id="A0AB34J2M4"/>
<dbReference type="PROSITE" id="PS50005">
    <property type="entry name" value="TPR"/>
    <property type="match status" value="1"/>
</dbReference>
<evidence type="ECO:0000313" key="4">
    <source>
        <dbReference type="EMBL" id="KAL1510801.1"/>
    </source>
</evidence>
<dbReference type="InterPro" id="IPR019734">
    <property type="entry name" value="TPR_rpt"/>
</dbReference>
<accession>A0AB34J2M4</accession>